<sequence length="198" mass="22001">MAMTAEHYQAQLLELLPSGPAWSRDLDTGLAKLLLAKADELARVDGRADQLIEEADPRTTSELLSDWERVAGLPDECMDLAPTPDERRQRLHQKLAWQGGQSVNFFINLLEVLGYPGCTITEFRPFRANSRCNASLNQGGWRFAWRINVPGSVTIRAMNATSPCSAPIRRWGDSSLACILARYRPAHTILYISYGAAA</sequence>
<proteinExistence type="predicted"/>
<reference evidence="1 2" key="1">
    <citation type="journal article" date="2010" name="Int. J. Syst. Evol. Microbiol.">
        <title>Reclassification of Herbaspirillum putei as a later heterotypic synonym of Herbaspirillum huttiense, with the description of H. huttiense subsp. huttiense subsp. nov. and H. huttiense subsp. putei subsp. nov., comb. nov., and description of Herbaspirillum aquaticum sp. nov.</title>
        <authorList>
            <person name="Dobritsa A.P."/>
            <person name="Reddy M.C."/>
            <person name="Samadpour M."/>
        </authorList>
    </citation>
    <scope>NUCLEOTIDE SEQUENCE [LARGE SCALE GENOMIC DNA]</scope>
    <source>
        <strain evidence="1 2">IEH 4430</strain>
    </source>
</reference>
<name>A0A225SM34_9BURK</name>
<evidence type="ECO:0000313" key="2">
    <source>
        <dbReference type="Proteomes" id="UP000214747"/>
    </source>
</evidence>
<comment type="caution">
    <text evidence="1">The sequence shown here is derived from an EMBL/GenBank/DDBJ whole genome shotgun (WGS) entry which is preliminary data.</text>
</comment>
<gene>
    <name evidence="1" type="ORF">CEJ45_23415</name>
</gene>
<dbReference type="RefSeq" id="WP_088757407.1">
    <property type="nucleotide sequence ID" value="NZ_NJGV01000031.1"/>
</dbReference>
<dbReference type="AlphaFoldDB" id="A0A225SM34"/>
<organism evidence="1 2">
    <name type="scientific">Herbaspirillum aquaticum</name>
    <dbReference type="NCBI Taxonomy" id="568783"/>
    <lineage>
        <taxon>Bacteria</taxon>
        <taxon>Pseudomonadati</taxon>
        <taxon>Pseudomonadota</taxon>
        <taxon>Betaproteobacteria</taxon>
        <taxon>Burkholderiales</taxon>
        <taxon>Oxalobacteraceae</taxon>
        <taxon>Herbaspirillum</taxon>
    </lineage>
</organism>
<protein>
    <submittedName>
        <fullName evidence="1">Phage tail protein</fullName>
    </submittedName>
</protein>
<keyword evidence="2" id="KW-1185">Reference proteome</keyword>
<dbReference type="EMBL" id="NJGV01000031">
    <property type="protein sequence ID" value="OWY32027.1"/>
    <property type="molecule type" value="Genomic_DNA"/>
</dbReference>
<accession>A0A225SM34</accession>
<dbReference type="Pfam" id="PF10076">
    <property type="entry name" value="Phage_Mu_Gp48"/>
    <property type="match status" value="1"/>
</dbReference>
<dbReference type="InterPro" id="IPR018755">
    <property type="entry name" value="Phage_Mu_Gp48"/>
</dbReference>
<evidence type="ECO:0000313" key="1">
    <source>
        <dbReference type="EMBL" id="OWY32027.1"/>
    </source>
</evidence>
<dbReference type="Proteomes" id="UP000214747">
    <property type="component" value="Unassembled WGS sequence"/>
</dbReference>